<evidence type="ECO:0000256" key="6">
    <source>
        <dbReference type="PROSITE-ProRule" id="PRU00708"/>
    </source>
</evidence>
<dbReference type="InterPro" id="IPR002885">
    <property type="entry name" value="PPR_rpt"/>
</dbReference>
<dbReference type="InterPro" id="IPR034913">
    <property type="entry name" value="mS27/PTCD2"/>
</dbReference>
<keyword evidence="5" id="KW-0496">Mitochondrion</keyword>
<comment type="subcellular location">
    <subcellularLocation>
        <location evidence="1">Mitochondrion</location>
    </subcellularLocation>
</comment>
<evidence type="ECO:0000256" key="4">
    <source>
        <dbReference type="ARBA" id="ARBA00022664"/>
    </source>
</evidence>
<dbReference type="PANTHER" id="PTHR14700:SF0">
    <property type="entry name" value="PENTATRICOPEPTIDE REPEAT-CONTAINING PROTEIN 2, MITOCHONDRIAL"/>
    <property type="match status" value="1"/>
</dbReference>
<evidence type="ECO:0000256" key="7">
    <source>
        <dbReference type="SAM" id="MobiDB-lite"/>
    </source>
</evidence>
<evidence type="ECO:0000256" key="2">
    <source>
        <dbReference type="ARBA" id="ARBA00008677"/>
    </source>
</evidence>
<dbReference type="eggNOG" id="ENOG502R1K6">
    <property type="taxonomic scope" value="Eukaryota"/>
</dbReference>
<dbReference type="InterPro" id="IPR034629">
    <property type="entry name" value="PTCD2"/>
</dbReference>
<name>M7BKS5_CHEMY</name>
<dbReference type="GO" id="GO:0003723">
    <property type="term" value="F:RNA binding"/>
    <property type="evidence" value="ECO:0007669"/>
    <property type="project" value="TreeGrafter"/>
</dbReference>
<evidence type="ECO:0000313" key="8">
    <source>
        <dbReference type="EMBL" id="EMP36310.1"/>
    </source>
</evidence>
<proteinExistence type="inferred from homology"/>
<dbReference type="Proteomes" id="UP000031443">
    <property type="component" value="Unassembled WGS sequence"/>
</dbReference>
<feature type="region of interest" description="Disordered" evidence="7">
    <location>
        <begin position="1"/>
        <end position="37"/>
    </location>
</feature>
<dbReference type="PANTHER" id="PTHR14700">
    <property type="entry name" value="PENTATRICOPEPTIDE REPEAT-CONTAINING PROTEIN 2, MITOCHONDRIAL"/>
    <property type="match status" value="1"/>
</dbReference>
<dbReference type="NCBIfam" id="TIGR00756">
    <property type="entry name" value="PPR"/>
    <property type="match status" value="1"/>
</dbReference>
<gene>
    <name evidence="8" type="ORF">UY3_06525</name>
</gene>
<feature type="repeat" description="PPR" evidence="6">
    <location>
        <begin position="229"/>
        <end position="263"/>
    </location>
</feature>
<dbReference type="STRING" id="8469.M7BKS5"/>
<evidence type="ECO:0000313" key="9">
    <source>
        <dbReference type="Proteomes" id="UP000031443"/>
    </source>
</evidence>
<evidence type="ECO:0000256" key="3">
    <source>
        <dbReference type="ARBA" id="ARBA00014675"/>
    </source>
</evidence>
<keyword evidence="9" id="KW-1185">Reference proteome</keyword>
<dbReference type="GO" id="GO:0006397">
    <property type="term" value="P:mRNA processing"/>
    <property type="evidence" value="ECO:0007669"/>
    <property type="project" value="UniProtKB-KW"/>
</dbReference>
<dbReference type="Gene3D" id="1.25.40.10">
    <property type="entry name" value="Tetratricopeptide repeat domain"/>
    <property type="match status" value="1"/>
</dbReference>
<keyword evidence="4" id="KW-0507">mRNA processing</keyword>
<reference evidence="9" key="1">
    <citation type="journal article" date="2013" name="Nat. Genet.">
        <title>The draft genomes of soft-shell turtle and green sea turtle yield insights into the development and evolution of the turtle-specific body plan.</title>
        <authorList>
            <person name="Wang Z."/>
            <person name="Pascual-Anaya J."/>
            <person name="Zadissa A."/>
            <person name="Li W."/>
            <person name="Niimura Y."/>
            <person name="Huang Z."/>
            <person name="Li C."/>
            <person name="White S."/>
            <person name="Xiong Z."/>
            <person name="Fang D."/>
            <person name="Wang B."/>
            <person name="Ming Y."/>
            <person name="Chen Y."/>
            <person name="Zheng Y."/>
            <person name="Kuraku S."/>
            <person name="Pignatelli M."/>
            <person name="Herrero J."/>
            <person name="Beal K."/>
            <person name="Nozawa M."/>
            <person name="Li Q."/>
            <person name="Wang J."/>
            <person name="Zhang H."/>
            <person name="Yu L."/>
            <person name="Shigenobu S."/>
            <person name="Wang J."/>
            <person name="Liu J."/>
            <person name="Flicek P."/>
            <person name="Searle S."/>
            <person name="Wang J."/>
            <person name="Kuratani S."/>
            <person name="Yin Y."/>
            <person name="Aken B."/>
            <person name="Zhang G."/>
            <person name="Irie N."/>
        </authorList>
    </citation>
    <scope>NUCLEOTIDE SEQUENCE [LARGE SCALE GENOMIC DNA]</scope>
</reference>
<dbReference type="Pfam" id="PF10037">
    <property type="entry name" value="MRP-S27"/>
    <property type="match status" value="1"/>
</dbReference>
<dbReference type="GO" id="GO:0050684">
    <property type="term" value="P:regulation of mRNA processing"/>
    <property type="evidence" value="ECO:0007669"/>
    <property type="project" value="InterPro"/>
</dbReference>
<dbReference type="InterPro" id="IPR011990">
    <property type="entry name" value="TPR-like_helical_dom_sf"/>
</dbReference>
<protein>
    <recommendedName>
        <fullName evidence="3">Pentatricopeptide repeat-containing protein 2, mitochondrial</fullName>
    </recommendedName>
</protein>
<evidence type="ECO:0000256" key="5">
    <source>
        <dbReference type="ARBA" id="ARBA00023128"/>
    </source>
</evidence>
<dbReference type="EMBL" id="KB525692">
    <property type="protein sequence ID" value="EMP36310.1"/>
    <property type="molecule type" value="Genomic_DNA"/>
</dbReference>
<comment type="similarity">
    <text evidence="2">Belongs to the PTCD2 family.</text>
</comment>
<evidence type="ECO:0000256" key="1">
    <source>
        <dbReference type="ARBA" id="ARBA00004173"/>
    </source>
</evidence>
<dbReference type="GO" id="GO:0007005">
    <property type="term" value="P:mitochondrion organization"/>
    <property type="evidence" value="ECO:0007669"/>
    <property type="project" value="TreeGrafter"/>
</dbReference>
<sequence>MGAAGAGHRGRRMPPGATLTASGSHTGPDRQGVYPRGSHTMSLEITINQSIMIDRHKFCLVLGTVFLPPPSELDEDFGKGQLGVPVSPKYPPKLPSPTFLGRLESKQAKRYLLTDDIIRLQEFQQKKVATEHQIYGNKDSYFRNIEEKLKKNGIILKDELKALLHLCQTPDDVEIAKNVIYRYHTENRNVAFGEFKFGPLFMRLCYELDLEVTAIELIKDQTLHGFFSDSTSFNILMDMLFKKGHYESALEVLEEMRKQHVKFIKDTYLLAFAICYKLNSPESCKICTKLFEEAQLKGDNMSRRAYCFAVAFALKQNDVVKARSFYSQIMNTESRLCSNLNILVQAKSGALEDLMQTLEAALDTGTSQLVKRAEFSEQVLATVREELEENSVFRAGLEDICAKLQARGQVTKLTLDDMLCQTPYGKKRHMQLLKQEQVSRRTFRPLKSALLAE</sequence>
<organism evidence="8 9">
    <name type="scientific">Chelonia mydas</name>
    <name type="common">Green sea-turtle</name>
    <name type="synonym">Chelonia agassizi</name>
    <dbReference type="NCBI Taxonomy" id="8469"/>
    <lineage>
        <taxon>Eukaryota</taxon>
        <taxon>Metazoa</taxon>
        <taxon>Chordata</taxon>
        <taxon>Craniata</taxon>
        <taxon>Vertebrata</taxon>
        <taxon>Euteleostomi</taxon>
        <taxon>Archelosauria</taxon>
        <taxon>Testudinata</taxon>
        <taxon>Testudines</taxon>
        <taxon>Cryptodira</taxon>
        <taxon>Durocryptodira</taxon>
        <taxon>Americhelydia</taxon>
        <taxon>Chelonioidea</taxon>
        <taxon>Cheloniidae</taxon>
        <taxon>Chelonia</taxon>
    </lineage>
</organism>
<dbReference type="AlphaFoldDB" id="M7BKS5"/>
<accession>M7BKS5</accession>
<dbReference type="SUPFAM" id="SSF48452">
    <property type="entry name" value="TPR-like"/>
    <property type="match status" value="1"/>
</dbReference>
<dbReference type="PROSITE" id="PS51375">
    <property type="entry name" value="PPR"/>
    <property type="match status" value="1"/>
</dbReference>
<dbReference type="GO" id="GO:0005739">
    <property type="term" value="C:mitochondrion"/>
    <property type="evidence" value="ECO:0007669"/>
    <property type="project" value="UniProtKB-SubCell"/>
</dbReference>